<evidence type="ECO:0008006" key="5">
    <source>
        <dbReference type="Google" id="ProtNLM"/>
    </source>
</evidence>
<keyword evidence="4" id="KW-1185">Reference proteome</keyword>
<name>A0ABS0CZG3_9NOCA</name>
<comment type="caution">
    <text evidence="3">The sequence shown here is derived from an EMBL/GenBank/DDBJ whole genome shotgun (WGS) entry which is preliminary data.</text>
</comment>
<gene>
    <name evidence="3" type="ORF">IU459_31165</name>
</gene>
<dbReference type="Proteomes" id="UP000702209">
    <property type="component" value="Unassembled WGS sequence"/>
</dbReference>
<keyword evidence="1" id="KW-0472">Membrane</keyword>
<evidence type="ECO:0000313" key="3">
    <source>
        <dbReference type="EMBL" id="MBF6301974.1"/>
    </source>
</evidence>
<protein>
    <recommendedName>
        <fullName evidence="5">Secreted protein</fullName>
    </recommendedName>
</protein>
<keyword evidence="2" id="KW-0732">Signal</keyword>
<evidence type="ECO:0000313" key="4">
    <source>
        <dbReference type="Proteomes" id="UP000702209"/>
    </source>
</evidence>
<dbReference type="RefSeq" id="WP_195133179.1">
    <property type="nucleotide sequence ID" value="NZ_JADLQX010000035.1"/>
</dbReference>
<feature type="chain" id="PRO_5045990840" description="Secreted protein" evidence="2">
    <location>
        <begin position="23"/>
        <end position="404"/>
    </location>
</feature>
<feature type="transmembrane region" description="Helical" evidence="1">
    <location>
        <begin position="154"/>
        <end position="176"/>
    </location>
</feature>
<keyword evidence="1" id="KW-1133">Transmembrane helix</keyword>
<feature type="signal peptide" evidence="2">
    <location>
        <begin position="1"/>
        <end position="22"/>
    </location>
</feature>
<organism evidence="3 4">
    <name type="scientific">Nocardia amamiensis</name>
    <dbReference type="NCBI Taxonomy" id="404578"/>
    <lineage>
        <taxon>Bacteria</taxon>
        <taxon>Bacillati</taxon>
        <taxon>Actinomycetota</taxon>
        <taxon>Actinomycetes</taxon>
        <taxon>Mycobacteriales</taxon>
        <taxon>Nocardiaceae</taxon>
        <taxon>Nocardia</taxon>
    </lineage>
</organism>
<sequence length="404" mass="42389">MRLIEAAAVFLLVLLPVAPAQAHDIEPGADLRVTQTFSAGEVTLVVAGVSQVPAPLPVSAHAMRPMRLELELRSMTDGSSSTGVVDTGRAPAVLRIQHEGPHELRIRSGDEVSLVPFRLVVPESSGATMVTDGAFLVAGLLLVGSVLAGRGSRILAGGSVAAAAVAVTVTLLAPYLSPAGSSGEPERGRPYAQARFSTTPAVTGAEFTLTMRLSDGATGRPVDDLAVDHEAMAHVVVTSADGAVFRHLHPLRIAPGVLTVGLTLPRPGRYLAYLEIERQQSGGQLLSGTFDVSGTVRQDTADHSPSDRNIIVPRLFPGEPRAGSPVTIEIGTEGPHRPWLGMPGHLVVRSSDGAHLAHVHATAAGAALLRFTFALPEPGHYLAWVQYIVGDRLMTEPFTVEVGR</sequence>
<evidence type="ECO:0000256" key="1">
    <source>
        <dbReference type="SAM" id="Phobius"/>
    </source>
</evidence>
<accession>A0ABS0CZG3</accession>
<proteinExistence type="predicted"/>
<evidence type="ECO:0000256" key="2">
    <source>
        <dbReference type="SAM" id="SignalP"/>
    </source>
</evidence>
<dbReference type="EMBL" id="JADLQX010000035">
    <property type="protein sequence ID" value="MBF6301974.1"/>
    <property type="molecule type" value="Genomic_DNA"/>
</dbReference>
<reference evidence="3 4" key="1">
    <citation type="submission" date="2020-10" db="EMBL/GenBank/DDBJ databases">
        <title>Identification of Nocardia species via Next-generation sequencing and recognition of intraspecies genetic diversity.</title>
        <authorList>
            <person name="Li P."/>
            <person name="Li P."/>
            <person name="Lu B."/>
        </authorList>
    </citation>
    <scope>NUCLEOTIDE SEQUENCE [LARGE SCALE GENOMIC DNA]</scope>
    <source>
        <strain evidence="3 4">BJ06-0157</strain>
    </source>
</reference>
<feature type="transmembrane region" description="Helical" evidence="1">
    <location>
        <begin position="126"/>
        <end position="147"/>
    </location>
</feature>
<keyword evidence="1" id="KW-0812">Transmembrane</keyword>